<dbReference type="SUPFAM" id="SSF53474">
    <property type="entry name" value="alpha/beta-Hydrolases"/>
    <property type="match status" value="1"/>
</dbReference>
<dbReference type="Gene3D" id="3.40.50.1820">
    <property type="entry name" value="alpha/beta hydrolase"/>
    <property type="match status" value="1"/>
</dbReference>
<feature type="domain" description="AB hydrolase-1" evidence="4">
    <location>
        <begin position="90"/>
        <end position="292"/>
    </location>
</feature>
<dbReference type="InterPro" id="IPR000073">
    <property type="entry name" value="AB_hydrolase_1"/>
</dbReference>
<proteinExistence type="inferred from homology"/>
<sequence length="563" mass="61867">MKFSVTSSLLVSLPFLTAIQAGVIPLPDGYHRYAAPNNSLQWEDCSLDGLPGRECTRFEVPLDWHNDGAGKASLAMIRYPATKQPKLGTLFMNPGGPGGSGLNDVKGAAGDIILQSIGGNYDLVSWDPRGIGKTIPKTACFGSSEEYDTFWNDSFIPTGTEVRGDFTSQTVLDDFYAQLNTSDDLIRRIGEQCIAYSPNVFQYVGTAAAVRDMVAIHDALEGPEKPINYWGMSYGTVVGMYFVNMFPDRVGRIVLDSVVDPRLWANRPTYEFLRNTIESTDETFNGFAEACAKAGPSKCAIAQQNSTAASIRQWTRDLLDAVYDYRREAGASALFTSADIRNEIHTKLYNPQKWSNLSSGLYAVKETLDNPTAANLTQAKRWLSETFSPMDLISRAEPNNGSGTPAYGYELEAVSCSDAQDGDVTTKDVFDAIVNVTQNFSPMFGPVGFPRFARPLCHYWPRAVERYTGPWNRTLSNTILVIGITADPITPYSNAKWVADTLGDSAVLIEQGGYGHPSINMPSNCTKTVLQKYFGSNELPKKNKFCETSYELFSEAAALENTQ</sequence>
<feature type="domain" description="Peptidase S33 tripeptidyl aminopeptidase-like C-terminal" evidence="5">
    <location>
        <begin position="455"/>
        <end position="546"/>
    </location>
</feature>
<evidence type="ECO:0000313" key="7">
    <source>
        <dbReference type="Proteomes" id="UP000663827"/>
    </source>
</evidence>
<keyword evidence="2" id="KW-0378">Hydrolase</keyword>
<dbReference type="PANTHER" id="PTHR43248:SF25">
    <property type="entry name" value="AB HYDROLASE-1 DOMAIN-CONTAINING PROTEIN-RELATED"/>
    <property type="match status" value="1"/>
</dbReference>
<comment type="similarity">
    <text evidence="1">Belongs to the peptidase S33 family.</text>
</comment>
<accession>A0A8H3HZH7</accession>
<comment type="caution">
    <text evidence="6">The sequence shown here is derived from an EMBL/GenBank/DDBJ whole genome shotgun (WGS) entry which is preliminary data.</text>
</comment>
<dbReference type="EMBL" id="CAJNJQ010002067">
    <property type="protein sequence ID" value="CAE7160192.1"/>
    <property type="molecule type" value="Genomic_DNA"/>
</dbReference>
<evidence type="ECO:0000259" key="5">
    <source>
        <dbReference type="Pfam" id="PF08386"/>
    </source>
</evidence>
<evidence type="ECO:0000256" key="1">
    <source>
        <dbReference type="ARBA" id="ARBA00010088"/>
    </source>
</evidence>
<evidence type="ECO:0000256" key="3">
    <source>
        <dbReference type="SAM" id="SignalP"/>
    </source>
</evidence>
<feature type="signal peptide" evidence="3">
    <location>
        <begin position="1"/>
        <end position="21"/>
    </location>
</feature>
<evidence type="ECO:0008006" key="8">
    <source>
        <dbReference type="Google" id="ProtNLM"/>
    </source>
</evidence>
<dbReference type="InterPro" id="IPR051601">
    <property type="entry name" value="Serine_prot/Carboxylest_S33"/>
</dbReference>
<dbReference type="Proteomes" id="UP000663827">
    <property type="component" value="Unassembled WGS sequence"/>
</dbReference>
<feature type="chain" id="PRO_5034672569" description="Hydrolase Mb2248c" evidence="3">
    <location>
        <begin position="22"/>
        <end position="563"/>
    </location>
</feature>
<reference evidence="6" key="1">
    <citation type="submission" date="2021-01" db="EMBL/GenBank/DDBJ databases">
        <authorList>
            <person name="Kaushik A."/>
        </authorList>
    </citation>
    <scope>NUCLEOTIDE SEQUENCE</scope>
    <source>
        <strain evidence="6">AG5</strain>
    </source>
</reference>
<dbReference type="GO" id="GO:0016787">
    <property type="term" value="F:hydrolase activity"/>
    <property type="evidence" value="ECO:0007669"/>
    <property type="project" value="UniProtKB-KW"/>
</dbReference>
<keyword evidence="3" id="KW-0732">Signal</keyword>
<name>A0A8H3HZH7_9AGAM</name>
<protein>
    <recommendedName>
        <fullName evidence="8">Hydrolase Mb2248c</fullName>
    </recommendedName>
</protein>
<organism evidence="6 7">
    <name type="scientific">Rhizoctonia solani</name>
    <dbReference type="NCBI Taxonomy" id="456999"/>
    <lineage>
        <taxon>Eukaryota</taxon>
        <taxon>Fungi</taxon>
        <taxon>Dikarya</taxon>
        <taxon>Basidiomycota</taxon>
        <taxon>Agaricomycotina</taxon>
        <taxon>Agaricomycetes</taxon>
        <taxon>Cantharellales</taxon>
        <taxon>Ceratobasidiaceae</taxon>
        <taxon>Rhizoctonia</taxon>
    </lineage>
</organism>
<dbReference type="InterPro" id="IPR013595">
    <property type="entry name" value="Pept_S33_TAP-like_C"/>
</dbReference>
<evidence type="ECO:0000313" key="6">
    <source>
        <dbReference type="EMBL" id="CAE7160192.1"/>
    </source>
</evidence>
<evidence type="ECO:0000259" key="4">
    <source>
        <dbReference type="Pfam" id="PF00561"/>
    </source>
</evidence>
<dbReference type="InterPro" id="IPR029058">
    <property type="entry name" value="AB_hydrolase_fold"/>
</dbReference>
<dbReference type="Pfam" id="PF00561">
    <property type="entry name" value="Abhydrolase_1"/>
    <property type="match status" value="1"/>
</dbReference>
<evidence type="ECO:0000256" key="2">
    <source>
        <dbReference type="ARBA" id="ARBA00022801"/>
    </source>
</evidence>
<dbReference type="Pfam" id="PF08386">
    <property type="entry name" value="Abhydrolase_4"/>
    <property type="match status" value="1"/>
</dbReference>
<gene>
    <name evidence="6" type="ORF">RDB_LOCUS98222</name>
</gene>
<dbReference type="PANTHER" id="PTHR43248">
    <property type="entry name" value="2-SUCCINYL-6-HYDROXY-2,4-CYCLOHEXADIENE-1-CARBOXYLATE SYNTHASE"/>
    <property type="match status" value="1"/>
</dbReference>
<dbReference type="AlphaFoldDB" id="A0A8H3HZH7"/>